<evidence type="ECO:0000256" key="9">
    <source>
        <dbReference type="ARBA" id="ARBA00023157"/>
    </source>
</evidence>
<keyword evidence="15" id="KW-1185">Reference proteome</keyword>
<dbReference type="PROSITE" id="PS51674">
    <property type="entry name" value="4FE4S_WBL"/>
    <property type="match status" value="1"/>
</dbReference>
<evidence type="ECO:0000313" key="14">
    <source>
        <dbReference type="EMBL" id="MWA03412.1"/>
    </source>
</evidence>
<keyword evidence="11" id="KW-0963">Cytoplasm</keyword>
<evidence type="ECO:0000256" key="10">
    <source>
        <dbReference type="ARBA" id="ARBA00023163"/>
    </source>
</evidence>
<proteinExistence type="inferred from homology"/>
<feature type="binding site" evidence="11">
    <location>
        <position position="40"/>
    </location>
    <ligand>
        <name>[4Fe-4S] cluster</name>
        <dbReference type="ChEBI" id="CHEBI:49883"/>
    </ligand>
</feature>
<evidence type="ECO:0000256" key="1">
    <source>
        <dbReference type="ARBA" id="ARBA00004496"/>
    </source>
</evidence>
<dbReference type="Proteomes" id="UP000462055">
    <property type="component" value="Unassembled WGS sequence"/>
</dbReference>
<comment type="PTM">
    <text evidence="11">Upon Fe-S cluster removal intramolecular disulfide bonds are formed.</text>
</comment>
<dbReference type="RefSeq" id="WP_151595953.1">
    <property type="nucleotide sequence ID" value="NZ_WBMS02000019.1"/>
</dbReference>
<reference evidence="14" key="1">
    <citation type="submission" date="2019-12" db="EMBL/GenBank/DDBJ databases">
        <title>Actinomadura physcomitrii sp. nov., a novel actinomycete isolated from moss [Physcomitrium sphaericum (Ludw) Fuernr].</title>
        <authorList>
            <person name="Zhuang X."/>
        </authorList>
    </citation>
    <scope>NUCLEOTIDE SEQUENCE [LARGE SCALE GENOMIC DNA]</scope>
    <source>
        <strain evidence="14">LD22</strain>
    </source>
</reference>
<organism evidence="14 15">
    <name type="scientific">Actinomadura physcomitrii</name>
    <dbReference type="NCBI Taxonomy" id="2650748"/>
    <lineage>
        <taxon>Bacteria</taxon>
        <taxon>Bacillati</taxon>
        <taxon>Actinomycetota</taxon>
        <taxon>Actinomycetes</taxon>
        <taxon>Streptosporangiales</taxon>
        <taxon>Thermomonosporaceae</taxon>
        <taxon>Actinomadura</taxon>
    </lineage>
</organism>
<name>A0A6I4MCG2_9ACTN</name>
<keyword evidence="10 11" id="KW-0804">Transcription</keyword>
<keyword evidence="6 11" id="KW-0411">Iron-sulfur</keyword>
<feature type="region of interest" description="Disordered" evidence="12">
    <location>
        <begin position="63"/>
        <end position="98"/>
    </location>
</feature>
<dbReference type="PANTHER" id="PTHR38839">
    <property type="entry name" value="TRANSCRIPTIONAL REGULATOR WHID-RELATED"/>
    <property type="match status" value="1"/>
</dbReference>
<keyword evidence="8 11" id="KW-0238">DNA-binding</keyword>
<keyword evidence="9 11" id="KW-1015">Disulfide bond</keyword>
<protein>
    <recommendedName>
        <fullName evidence="11">Transcriptional regulator WhiB</fullName>
    </recommendedName>
</protein>
<evidence type="ECO:0000256" key="12">
    <source>
        <dbReference type="SAM" id="MobiDB-lite"/>
    </source>
</evidence>
<comment type="subcellular location">
    <subcellularLocation>
        <location evidence="1 11">Cytoplasm</location>
    </subcellularLocation>
</comment>
<dbReference type="GO" id="GO:0005737">
    <property type="term" value="C:cytoplasm"/>
    <property type="evidence" value="ECO:0007669"/>
    <property type="project" value="UniProtKB-SubCell"/>
</dbReference>
<feature type="domain" description="4Fe-4S Wbl-type" evidence="13">
    <location>
        <begin position="11"/>
        <end position="73"/>
    </location>
</feature>
<dbReference type="AlphaFoldDB" id="A0A6I4MCG2"/>
<feature type="binding site" evidence="11">
    <location>
        <position position="43"/>
    </location>
    <ligand>
        <name>[4Fe-4S] cluster</name>
        <dbReference type="ChEBI" id="CHEBI:49883"/>
    </ligand>
</feature>
<dbReference type="GO" id="GO:0045892">
    <property type="term" value="P:negative regulation of DNA-templated transcription"/>
    <property type="evidence" value="ECO:0007669"/>
    <property type="project" value="TreeGrafter"/>
</dbReference>
<evidence type="ECO:0000256" key="5">
    <source>
        <dbReference type="ARBA" id="ARBA00023004"/>
    </source>
</evidence>
<evidence type="ECO:0000256" key="11">
    <source>
        <dbReference type="HAMAP-Rule" id="MF_01479"/>
    </source>
</evidence>
<comment type="PTM">
    <text evidence="11">The Fe-S cluster can be nitrosylated by nitric oxide (NO).</text>
</comment>
<evidence type="ECO:0000313" key="15">
    <source>
        <dbReference type="Proteomes" id="UP000462055"/>
    </source>
</evidence>
<evidence type="ECO:0000256" key="6">
    <source>
        <dbReference type="ARBA" id="ARBA00023014"/>
    </source>
</evidence>
<comment type="function">
    <text evidence="11">Acts as a transcriptional regulator. Probably redox-responsive. The apo- but not holo-form probably binds DNA.</text>
</comment>
<dbReference type="EMBL" id="WBMS02000019">
    <property type="protein sequence ID" value="MWA03412.1"/>
    <property type="molecule type" value="Genomic_DNA"/>
</dbReference>
<evidence type="ECO:0000256" key="8">
    <source>
        <dbReference type="ARBA" id="ARBA00023125"/>
    </source>
</evidence>
<dbReference type="GO" id="GO:0051539">
    <property type="term" value="F:4 iron, 4 sulfur cluster binding"/>
    <property type="evidence" value="ECO:0007669"/>
    <property type="project" value="UniProtKB-UniRule"/>
</dbReference>
<dbReference type="HAMAP" id="MF_01479">
    <property type="entry name" value="WhiB"/>
    <property type="match status" value="1"/>
</dbReference>
<evidence type="ECO:0000256" key="3">
    <source>
        <dbReference type="ARBA" id="ARBA00022485"/>
    </source>
</evidence>
<sequence>MKTLHWQEEASCRSLDPDLFFPVAEETVYTDQIAAIRRICAACPAARRCLEWAVATGEPDGIWAGTTPSERRRLRAARRTSRPATGPSRPATRTAGAA</sequence>
<evidence type="ECO:0000259" key="13">
    <source>
        <dbReference type="PROSITE" id="PS51674"/>
    </source>
</evidence>
<comment type="cofactor">
    <cofactor evidence="11">
        <name>[4Fe-4S] cluster</name>
        <dbReference type="ChEBI" id="CHEBI:49883"/>
    </cofactor>
    <text evidence="11">Binds 1 [4Fe-4S] cluster per subunit. Following nitrosylation of the [4Fe-4S] cluster binds 1 [4Fe-8(NO)] cluster per subunit.</text>
</comment>
<dbReference type="GO" id="GO:0047134">
    <property type="term" value="F:protein-disulfide reductase [NAD(P)H] activity"/>
    <property type="evidence" value="ECO:0007669"/>
    <property type="project" value="TreeGrafter"/>
</dbReference>
<keyword evidence="7 11" id="KW-0805">Transcription regulation</keyword>
<comment type="similarity">
    <text evidence="2 11">Belongs to the WhiB family.</text>
</comment>
<accession>A0A6I4MCG2</accession>
<gene>
    <name evidence="11" type="primary">whiB</name>
    <name evidence="14" type="ORF">F8568_024135</name>
</gene>
<comment type="caution">
    <text evidence="14">The sequence shown here is derived from an EMBL/GenBank/DDBJ whole genome shotgun (WGS) entry which is preliminary data.</text>
</comment>
<keyword evidence="4 11" id="KW-0479">Metal-binding</keyword>
<dbReference type="InterPro" id="IPR003482">
    <property type="entry name" value="Whib"/>
</dbReference>
<keyword evidence="5 11" id="KW-0408">Iron</keyword>
<feature type="compositionally biased region" description="Basic residues" evidence="12">
    <location>
        <begin position="72"/>
        <end position="81"/>
    </location>
</feature>
<dbReference type="GO" id="GO:0003677">
    <property type="term" value="F:DNA binding"/>
    <property type="evidence" value="ECO:0007669"/>
    <property type="project" value="UniProtKB-UniRule"/>
</dbReference>
<feature type="binding site" evidence="11">
    <location>
        <position position="49"/>
    </location>
    <ligand>
        <name>[4Fe-4S] cluster</name>
        <dbReference type="ChEBI" id="CHEBI:49883"/>
    </ligand>
</feature>
<evidence type="ECO:0000256" key="2">
    <source>
        <dbReference type="ARBA" id="ARBA00006597"/>
    </source>
</evidence>
<evidence type="ECO:0000256" key="7">
    <source>
        <dbReference type="ARBA" id="ARBA00023015"/>
    </source>
</evidence>
<dbReference type="GO" id="GO:0035731">
    <property type="term" value="F:dinitrosyl-iron complex binding"/>
    <property type="evidence" value="ECO:0007669"/>
    <property type="project" value="UniProtKB-UniRule"/>
</dbReference>
<dbReference type="GO" id="GO:0046872">
    <property type="term" value="F:metal ion binding"/>
    <property type="evidence" value="ECO:0007669"/>
    <property type="project" value="UniProtKB-KW"/>
</dbReference>
<feature type="binding site" evidence="11">
    <location>
        <position position="12"/>
    </location>
    <ligand>
        <name>[4Fe-4S] cluster</name>
        <dbReference type="ChEBI" id="CHEBI:49883"/>
    </ligand>
</feature>
<dbReference type="Pfam" id="PF02467">
    <property type="entry name" value="Whib"/>
    <property type="match status" value="1"/>
</dbReference>
<dbReference type="GO" id="GO:0045454">
    <property type="term" value="P:cell redox homeostasis"/>
    <property type="evidence" value="ECO:0007669"/>
    <property type="project" value="TreeGrafter"/>
</dbReference>
<keyword evidence="3 11" id="KW-0004">4Fe-4S</keyword>
<dbReference type="InterPro" id="IPR034768">
    <property type="entry name" value="4FE4S_WBL"/>
</dbReference>
<evidence type="ECO:0000256" key="4">
    <source>
        <dbReference type="ARBA" id="ARBA00022723"/>
    </source>
</evidence>